<gene>
    <name evidence="1" type="ORF">ACFQJ9_00650</name>
    <name evidence="2" type="ORF">ACFQJ9_05605</name>
</gene>
<name>A0ABD5Z183_9EURY</name>
<sequence>MDKDEIMTEIVTSYREYEEDDDIVSFDISVEEPYNHYGERGVVDIYVDQTHSDGGDPDDYIFEMTSDATLDAVTGANEILRQFQRMVKYFYEDDGHSFYHQDFRNPDRHPVSFCLVFAPTTRCVKHVFDNLELYAETAETTFLDSAAVKKRIGFYLDSGLGTKIAPLPVDSVNGNGFAHHTHQDPQLRRAVKNADIDYELPPRGDG</sequence>
<dbReference type="AlphaFoldDB" id="A0ABD5Z183"/>
<dbReference type="InterPro" id="IPR058984">
    <property type="entry name" value="PDDEXK-like_halobact"/>
</dbReference>
<proteinExistence type="predicted"/>
<dbReference type="RefSeq" id="WP_279528855.1">
    <property type="nucleotide sequence ID" value="NZ_CP122312.1"/>
</dbReference>
<accession>A0ABD5Z183</accession>
<reference evidence="2" key="1">
    <citation type="journal article" date="2014" name="Int. J. Syst. Evol. Microbiol.">
        <title>Complete genome sequence of Corynebacterium casei LMG S-19264T (=DSM 44701T), isolated from a smear-ripened cheese.</title>
        <authorList>
            <consortium name="US DOE Joint Genome Institute (JGI-PGF)"/>
            <person name="Walter F."/>
            <person name="Albersmeier A."/>
            <person name="Kalinowski J."/>
            <person name="Ruckert C."/>
        </authorList>
    </citation>
    <scope>NUCLEOTIDE SEQUENCE [LARGE SCALE GENOMIC DNA]</scope>
    <source>
        <strain evidence="2">NBRC 114356</strain>
    </source>
</reference>
<keyword evidence="3" id="KW-1185">Reference proteome</keyword>
<evidence type="ECO:0000313" key="3">
    <source>
        <dbReference type="Proteomes" id="UP001596447"/>
    </source>
</evidence>
<protein>
    <submittedName>
        <fullName evidence="2">Uncharacterized protein</fullName>
    </submittedName>
</protein>
<dbReference type="Pfam" id="PF26437">
    <property type="entry name" value="PDDEXK_18"/>
    <property type="match status" value="1"/>
</dbReference>
<evidence type="ECO:0000313" key="1">
    <source>
        <dbReference type="EMBL" id="MFC7198020.1"/>
    </source>
</evidence>
<dbReference type="EMBL" id="JBHTAR010000011">
    <property type="protein sequence ID" value="MFC7198900.1"/>
    <property type="molecule type" value="Genomic_DNA"/>
</dbReference>
<organism evidence="2 3">
    <name type="scientific">Halospeciosus flavus</name>
    <dbReference type="NCBI Taxonomy" id="3032283"/>
    <lineage>
        <taxon>Archaea</taxon>
        <taxon>Methanobacteriati</taxon>
        <taxon>Methanobacteriota</taxon>
        <taxon>Stenosarchaea group</taxon>
        <taxon>Halobacteria</taxon>
        <taxon>Halobacteriales</taxon>
        <taxon>Halobacteriaceae</taxon>
        <taxon>Halospeciosus</taxon>
    </lineage>
</organism>
<dbReference type="EMBL" id="JBHTAR010000002">
    <property type="protein sequence ID" value="MFC7198020.1"/>
    <property type="molecule type" value="Genomic_DNA"/>
</dbReference>
<reference evidence="2" key="3">
    <citation type="submission" date="2024-09" db="EMBL/GenBank/DDBJ databases">
        <authorList>
            <person name="Sun Q."/>
        </authorList>
    </citation>
    <scope>NUCLEOTIDE SEQUENCE</scope>
    <source>
        <strain evidence="2">NBRC 114356</strain>
    </source>
</reference>
<dbReference type="Proteomes" id="UP001596447">
    <property type="component" value="Unassembled WGS sequence"/>
</dbReference>
<reference evidence="3" key="2">
    <citation type="journal article" date="2019" name="Int. J. Syst. Evol. Microbiol.">
        <title>The Global Catalogue of Microorganisms (GCM) 10K type strain sequencing project: providing services to taxonomists for standard genome sequencing and annotation.</title>
        <authorList>
            <consortium name="The Broad Institute Genomics Platform"/>
            <consortium name="The Broad Institute Genome Sequencing Center for Infectious Disease"/>
            <person name="Wu L."/>
            <person name="Ma J."/>
        </authorList>
    </citation>
    <scope>NUCLEOTIDE SEQUENCE [LARGE SCALE GENOMIC DNA]</scope>
    <source>
        <strain evidence="3">XZGYJ-43</strain>
    </source>
</reference>
<evidence type="ECO:0000313" key="2">
    <source>
        <dbReference type="EMBL" id="MFC7198900.1"/>
    </source>
</evidence>
<comment type="caution">
    <text evidence="2">The sequence shown here is derived from an EMBL/GenBank/DDBJ whole genome shotgun (WGS) entry which is preliminary data.</text>
</comment>